<dbReference type="GO" id="GO:0005524">
    <property type="term" value="F:ATP binding"/>
    <property type="evidence" value="ECO:0007669"/>
    <property type="project" value="UniProtKB-UniRule"/>
</dbReference>
<reference evidence="3" key="5">
    <citation type="submission" date="2025-08" db="UniProtKB">
        <authorList>
            <consortium name="Ensembl"/>
        </authorList>
    </citation>
    <scope>IDENTIFICATION</scope>
</reference>
<dbReference type="OpenTargets" id="ENSG00000171094"/>
<dbReference type="EMBL" id="AC106870">
    <property type="status" value="NOT_ANNOTATED_CDS"/>
    <property type="molecule type" value="Genomic_DNA"/>
</dbReference>
<accession>H7BZ33</accession>
<evidence type="ECO:0000313" key="4">
    <source>
        <dbReference type="Proteomes" id="UP000005640"/>
    </source>
</evidence>
<evidence type="ECO:0007829" key="6">
    <source>
        <dbReference type="ProteomicsDB" id="H7BZ33"/>
    </source>
</evidence>
<reference evidence="3 4" key="2">
    <citation type="journal article" date="2004" name="Nature">
        <title>Finishing the euchromatic sequence of the human genome.</title>
        <authorList>
            <consortium name="International Human Genome Sequencing Consortium"/>
        </authorList>
    </citation>
    <scope>NUCLEOTIDE SEQUENCE [LARGE SCALE GENOMIC DNA]</scope>
</reference>
<feature type="non-terminal residue" evidence="3">
    <location>
        <position position="1"/>
    </location>
</feature>
<dbReference type="ExpressionAtlas" id="H7BZ33">
    <property type="expression patterns" value="baseline and differential"/>
</dbReference>
<keyword evidence="5 6" id="KW-1267">Proteomics identification</keyword>
<dbReference type="VEuPathDB" id="HostDB:ENSG00000171094"/>
<dbReference type="SMR" id="H7BZ33"/>
<gene>
    <name evidence="3" type="primary">ALK</name>
</gene>
<proteinExistence type="evidence at protein level"/>
<dbReference type="Antibodypedia" id="2099">
    <property type="antibodies" value="1486 antibodies from 40 providers"/>
</dbReference>
<dbReference type="Ensembl" id="ENST00000453137.1">
    <property type="protein sequence ID" value="ENSP00000387488.1"/>
    <property type="gene ID" value="ENSG00000171094.18"/>
</dbReference>
<name>H7BZ33_HUMAN</name>
<protein>
    <submittedName>
        <fullName evidence="3">ALK receptor tyrosine kinase</fullName>
    </submittedName>
</protein>
<dbReference type="Bgee" id="ENSG00000171094">
    <property type="expression patterns" value="Expressed in sperm and 156 other cell types or tissues"/>
</dbReference>
<dbReference type="InterPro" id="IPR001245">
    <property type="entry name" value="Ser-Thr/Tyr_kinase_cat_dom"/>
</dbReference>
<dbReference type="EMBL" id="AC106899">
    <property type="status" value="NOT_ANNOTATED_CDS"/>
    <property type="molecule type" value="Genomic_DNA"/>
</dbReference>
<feature type="domain" description="Serine-threonine/tyrosine-protein kinase catalytic" evidence="2">
    <location>
        <begin position="14"/>
        <end position="70"/>
    </location>
</feature>
<reference evidence="3 4" key="4">
    <citation type="journal article" date="2005" name="Nature">
        <title>Generation and annotation of the DNA sequences of human chromosomes 2 and 4.</title>
        <authorList>
            <person name="Hillier L.W."/>
            <person name="Graves T.A."/>
            <person name="Fulton R.S."/>
            <person name="Fulton L.A."/>
            <person name="Pepin K.H."/>
            <person name="Minx P."/>
            <person name="Wagner-McPherson C."/>
            <person name="Layman D."/>
            <person name="Wylie K."/>
            <person name="Sekhon M."/>
            <person name="Becker M.C."/>
            <person name="Fewell G.A."/>
            <person name="Delehaunty K.D."/>
            <person name="Miner T.L."/>
            <person name="Nash W.E."/>
            <person name="Kremitzki C."/>
            <person name="Oddy L."/>
            <person name="Du H."/>
            <person name="Sun H."/>
            <person name="Bradshaw-Cordum H."/>
            <person name="Ali J."/>
            <person name="Carter J."/>
            <person name="Cordes M."/>
            <person name="Harris A."/>
            <person name="Isak A."/>
            <person name="van Brunt A."/>
            <person name="Nguyen C."/>
            <person name="Du F."/>
            <person name="Courtney L."/>
            <person name="Kalicki J."/>
            <person name="Ozersky P."/>
            <person name="Abbott S."/>
            <person name="Armstrong J."/>
            <person name="Belter E.A."/>
            <person name="Caruso L."/>
            <person name="Cedroni M."/>
            <person name="Cotton M."/>
            <person name="Davidson T."/>
            <person name="Desai A."/>
            <person name="Elliott G."/>
            <person name="Erb T."/>
            <person name="Fronick C."/>
            <person name="Gaige T."/>
            <person name="Haakenson W."/>
            <person name="Haglund K."/>
            <person name="Holmes A."/>
            <person name="Harkins R."/>
            <person name="Kim K."/>
            <person name="Kruchowski S.S."/>
            <person name="Strong C.M."/>
            <person name="Grewal N."/>
            <person name="Goyea E."/>
            <person name="Hou S."/>
            <person name="Levy A."/>
            <person name="Martinka S."/>
            <person name="Mead K."/>
            <person name="McLellan M.D."/>
            <person name="Meyer R."/>
            <person name="Randall-Maher J."/>
            <person name="Tomlinson C."/>
            <person name="Dauphin-Kohlberg S."/>
            <person name="Kozlowicz-Reilly A."/>
            <person name="Shah N."/>
            <person name="Swearengen-Shahid S."/>
            <person name="Snider J."/>
            <person name="Strong J.T."/>
            <person name="Thompson J."/>
            <person name="Yoakum M."/>
            <person name="Leonard S."/>
            <person name="Pearman C."/>
            <person name="Trani L."/>
            <person name="Radionenko M."/>
            <person name="Waligorski J.E."/>
            <person name="Wang C."/>
            <person name="Rock S.M."/>
            <person name="Tin-Wollam A.M."/>
            <person name="Maupin R."/>
            <person name="Latreille P."/>
            <person name="Wendl M.C."/>
            <person name="Yang S.P."/>
            <person name="Pohl C."/>
            <person name="Wallis J.W."/>
            <person name="Spieth J."/>
            <person name="Bieri T.A."/>
            <person name="Berkowicz N."/>
            <person name="Nelson J.O."/>
            <person name="Osborne J."/>
            <person name="Ding L."/>
            <person name="Meyer R."/>
            <person name="Sabo A."/>
            <person name="Shotland Y."/>
            <person name="Sinha P."/>
            <person name="Wohldmann P.E."/>
            <person name="Cook L.L."/>
            <person name="Hickenbotham M.T."/>
            <person name="Eldred J."/>
            <person name="Williams D."/>
            <person name="Jones T.A."/>
            <person name="She X."/>
            <person name="Ciccarelli F.D."/>
            <person name="Izaurralde E."/>
            <person name="Taylor J."/>
            <person name="Schmutz J."/>
            <person name="Myers R.M."/>
            <person name="Cox D.R."/>
            <person name="Huang X."/>
            <person name="McPherson J.D."/>
            <person name="Mardis E.R."/>
            <person name="Clifton S.W."/>
            <person name="Warren W.C."/>
            <person name="Chinwalla A.T."/>
            <person name="Eddy S.R."/>
            <person name="Marra M.A."/>
            <person name="Ovcharenko I."/>
            <person name="Furey T.S."/>
            <person name="Miller W."/>
            <person name="Eichler E.E."/>
            <person name="Bork P."/>
            <person name="Suyama M."/>
            <person name="Torrents D."/>
            <person name="Waterston R.H."/>
            <person name="Wilson R.K."/>
        </authorList>
    </citation>
    <scope>NUCLEOTIDE SEQUENCE [LARGE SCALE GENOMIC DNA]</scope>
</reference>
<evidence type="ECO:0000256" key="1">
    <source>
        <dbReference type="PROSITE-ProRule" id="PRU10141"/>
    </source>
</evidence>
<dbReference type="ChiTaRS" id="ALK">
    <property type="organism name" value="human"/>
</dbReference>
<dbReference type="Gene3D" id="3.30.200.20">
    <property type="entry name" value="Phosphorylase Kinase, domain 1"/>
    <property type="match status" value="1"/>
</dbReference>
<reference evidence="7" key="3">
    <citation type="journal article" date="2005" name="Nat. Biotechnol.">
        <title>Immunoaffinity profiling of tyrosine phosphorylation in cancer cells.</title>
        <authorList>
            <person name="Rush J."/>
            <person name="Moritz A."/>
            <person name="Lee K.A."/>
            <person name="Guo A."/>
            <person name="Goss V.L."/>
            <person name="Spek E.J."/>
            <person name="Zhang H."/>
            <person name="Zha X.M."/>
            <person name="Polakiewicz R.D."/>
            <person name="Comb M.J."/>
        </authorList>
    </citation>
    <scope>IDENTIFICATION BY MASS SPECTROMETRY [LARGE SCALE ANALYSIS]</scope>
</reference>
<evidence type="ECO:0007829" key="7">
    <source>
        <dbReference type="PubMed" id="15592455"/>
    </source>
</evidence>
<evidence type="ECO:0007829" key="5">
    <source>
        <dbReference type="PeptideAtlas" id="H7BZ33"/>
    </source>
</evidence>
<dbReference type="AlphaFoldDB" id="H7BZ33"/>
<dbReference type="Proteomes" id="UP000005640">
    <property type="component" value="Chromosome 2"/>
</dbReference>
<keyword evidence="1" id="KW-0547">Nucleotide-binding</keyword>
<keyword evidence="4" id="KW-1185">Reference proteome</keyword>
<dbReference type="InterPro" id="IPR011009">
    <property type="entry name" value="Kinase-like_dom_sf"/>
</dbReference>
<dbReference type="EMBL" id="AC074096">
    <property type="status" value="NOT_ANNOTATED_CDS"/>
    <property type="molecule type" value="Genomic_DNA"/>
</dbReference>
<dbReference type="SUPFAM" id="SSF56112">
    <property type="entry name" value="Protein kinase-like (PK-like)"/>
    <property type="match status" value="1"/>
</dbReference>
<dbReference type="EMBL" id="AC098874">
    <property type="status" value="NOT_ANNOTATED_CDS"/>
    <property type="molecule type" value="Genomic_DNA"/>
</dbReference>
<dbReference type="UCSC" id="uc061huk.1">
    <property type="organism name" value="human"/>
</dbReference>
<dbReference type="HOGENOM" id="CLU_1726471_0_0_1"/>
<keyword evidence="1" id="KW-0067">ATP-binding</keyword>
<dbReference type="EMBL" id="AC093756">
    <property type="status" value="NOT_ANNOTATED_CDS"/>
    <property type="molecule type" value="Genomic_DNA"/>
</dbReference>
<dbReference type="MassIVE" id="H7BZ33"/>
<dbReference type="HGNC" id="HGNC:427">
    <property type="gene designation" value="ALK"/>
</dbReference>
<reference evidence="3" key="6">
    <citation type="submission" date="2025-09" db="UniProtKB">
        <authorList>
            <consortium name="Ensembl"/>
        </authorList>
    </citation>
    <scope>IDENTIFICATION</scope>
</reference>
<feature type="binding site" evidence="1">
    <location>
        <position position="48"/>
    </location>
    <ligand>
        <name>ATP</name>
        <dbReference type="ChEBI" id="CHEBI:30616"/>
    </ligand>
</feature>
<dbReference type="InterPro" id="IPR017441">
    <property type="entry name" value="Protein_kinase_ATP_BS"/>
</dbReference>
<dbReference type="OrthoDB" id="73209at2759"/>
<evidence type="ECO:0000259" key="2">
    <source>
        <dbReference type="Pfam" id="PF07714"/>
    </source>
</evidence>
<sequence length="152" mass="16922">SSISDLKEVPRKNITLIRGLGHGAFGEVYEGQVSGMPNDPSPLQVAVKTLPEVCSEQDELDFLMEALIISLSWKQLFCFTFCLRPSWEKSTMNSSTQSTHQYLRKTLSCPLRHFLTQVPEQHPHSSSHSPANGTPVEPAVVLPTCSPARFWV</sequence>
<dbReference type="ProteomicsDB" id="43819"/>
<evidence type="ECO:0000313" key="3">
    <source>
        <dbReference type="Ensembl" id="ENSP00000387488.1"/>
    </source>
</evidence>
<dbReference type="GeneTree" id="ENSGT00940000159280"/>
<dbReference type="Pfam" id="PF07714">
    <property type="entry name" value="PK_Tyr_Ser-Thr"/>
    <property type="match status" value="1"/>
</dbReference>
<dbReference type="GO" id="GO:0004672">
    <property type="term" value="F:protein kinase activity"/>
    <property type="evidence" value="ECO:0007669"/>
    <property type="project" value="InterPro"/>
</dbReference>
<reference evidence="3 4" key="1">
    <citation type="journal article" date="2001" name="Nature">
        <title>Initial sequencing and analysis of the human genome.</title>
        <authorList>
            <consortium name="International Human Genome Sequencing Consortium"/>
            <person name="Lander E.S."/>
            <person name="Linton L.M."/>
            <person name="Birren B."/>
            <person name="Nusbaum C."/>
            <person name="Zody M.C."/>
            <person name="Baldwin J."/>
            <person name="Devon K."/>
            <person name="Dewar K."/>
            <person name="Doyle M."/>
            <person name="FitzHugh W."/>
            <person name="Funke R."/>
            <person name="Gage D."/>
            <person name="Harris K."/>
            <person name="Heaford A."/>
            <person name="Howland J."/>
            <person name="Kann L."/>
            <person name="Lehoczky J."/>
            <person name="LeVine R."/>
            <person name="McEwan P."/>
            <person name="McKernan K."/>
            <person name="Meldrim J."/>
            <person name="Mesirov J.P."/>
            <person name="Miranda C."/>
            <person name="Morris W."/>
            <person name="Naylor J."/>
            <person name="Raymond C."/>
            <person name="Rosetti M."/>
            <person name="Santos R."/>
            <person name="Sheridan A."/>
            <person name="Sougnez C."/>
            <person name="Stange-Thomann N."/>
            <person name="Stojanovic N."/>
            <person name="Subramanian A."/>
            <person name="Wyman D."/>
            <person name="Rogers J."/>
            <person name="Sulston J."/>
            <person name="Ainscough R."/>
            <person name="Beck S."/>
            <person name="Bentley D."/>
            <person name="Burton J."/>
            <person name="Clee C."/>
            <person name="Carter N."/>
            <person name="Coulson A."/>
            <person name="Deadman R."/>
            <person name="Deloukas P."/>
            <person name="Dunham A."/>
            <person name="Dunham I."/>
            <person name="Durbin R."/>
            <person name="French L."/>
            <person name="Grafham D."/>
            <person name="Gregory S."/>
            <person name="Hubbard T."/>
            <person name="Humphray S."/>
            <person name="Hunt A."/>
            <person name="Jones M."/>
            <person name="Lloyd C."/>
            <person name="McMurray A."/>
            <person name="Matthews L."/>
            <person name="Mercer S."/>
            <person name="Milne S."/>
            <person name="Mullikin J.C."/>
            <person name="Mungall A."/>
            <person name="Plumb R."/>
            <person name="Ross M."/>
            <person name="Shownkeen R."/>
            <person name="Sims S."/>
            <person name="Waterston R.H."/>
            <person name="Wilson R.K."/>
            <person name="Hillier L.W."/>
            <person name="McPherson J.D."/>
            <person name="Marra M.A."/>
            <person name="Mardis E.R."/>
            <person name="Fulton L.A."/>
            <person name="Chinwalla A.T."/>
            <person name="Pepin K.H."/>
            <person name="Gish W.R."/>
            <person name="Chissoe S.L."/>
            <person name="Wendl M.C."/>
            <person name="Delehaunty K.D."/>
            <person name="Miner T.L."/>
            <person name="Delehaunty A."/>
            <person name="Kramer J.B."/>
            <person name="Cook L.L."/>
            <person name="Fulton R.S."/>
            <person name="Johnson D.L."/>
            <person name="Minx P.J."/>
            <person name="Clifton S.W."/>
            <person name="Hawkins T."/>
            <person name="Branscomb E."/>
            <person name="Predki P."/>
            <person name="Richardson P."/>
            <person name="Wenning S."/>
            <person name="Slezak T."/>
            <person name="Doggett N."/>
            <person name="Cheng J.F."/>
            <person name="Olsen A."/>
            <person name="Lucas S."/>
            <person name="Elkin C."/>
            <person name="Uberbacher E."/>
            <person name="Frazier M."/>
            <person name="Gibbs R.A."/>
            <person name="Muzny D.M."/>
            <person name="Scherer S.E."/>
            <person name="Bouck J.B."/>
            <person name="Sodergren E.J."/>
            <person name="Worley K.C."/>
            <person name="Rives C.M."/>
            <person name="Gorrell J.H."/>
            <person name="Metzker M.L."/>
            <person name="Naylor S.L."/>
            <person name="Kucherlapati R.S."/>
            <person name="Nelson D.L."/>
            <person name="Weinstock G.M."/>
            <person name="Sakaki Y."/>
            <person name="Fujiyama A."/>
            <person name="Hattori M."/>
            <person name="Yada T."/>
            <person name="Toyoda A."/>
            <person name="Itoh T."/>
            <person name="Kawagoe C."/>
            <person name="Watanabe H."/>
            <person name="Totoki Y."/>
            <person name="Taylor T."/>
            <person name="Weissenbach J."/>
            <person name="Heilig R."/>
            <person name="Saurin W."/>
            <person name="Artiguenave F."/>
            <person name="Brottier P."/>
            <person name="Bruls T."/>
            <person name="Pelletier E."/>
            <person name="Robert C."/>
            <person name="Wincker P."/>
            <person name="Smith D.R."/>
            <person name="Doucette-Stamm L."/>
            <person name="Rubenfield M."/>
            <person name="Weinstock K."/>
            <person name="Lee H.M."/>
            <person name="Dubois J."/>
            <person name="Rosenthal A."/>
            <person name="Platzer M."/>
            <person name="Nyakatura G."/>
            <person name="Taudien S."/>
            <person name="Rump A."/>
            <person name="Yang H."/>
            <person name="Yu J."/>
            <person name="Wang J."/>
            <person name="Huang G."/>
            <person name="Gu J."/>
            <person name="Hood L."/>
            <person name="Rowen L."/>
            <person name="Madan A."/>
            <person name="Qin S."/>
            <person name="Davis R.W."/>
            <person name="Federspiel N.A."/>
            <person name="Abola A.P."/>
            <person name="Proctor M.J."/>
            <person name="Myers R.M."/>
            <person name="Schmutz J."/>
            <person name="Dickson M."/>
            <person name="Grimwood J."/>
            <person name="Cox D.R."/>
            <person name="Olson M.V."/>
            <person name="Kaul R."/>
            <person name="Raymond C."/>
            <person name="Shimizu N."/>
            <person name="Kawasaki K."/>
            <person name="Minoshima S."/>
            <person name="Evans G.A."/>
            <person name="Athanasiou M."/>
            <person name="Schultz R."/>
            <person name="Roe B.A."/>
            <person name="Chen F."/>
            <person name="Pan H."/>
            <person name="Ramser J."/>
            <person name="Lehrach H."/>
            <person name="Reinhardt R."/>
            <person name="McCombie W.R."/>
            <person name="de la Bastide M."/>
            <person name="Dedhia N."/>
            <person name="Blocker H."/>
            <person name="Hornischer K."/>
            <person name="Nordsiek G."/>
            <person name="Agarwala R."/>
            <person name="Aravind L."/>
            <person name="Bailey J.A."/>
            <person name="Bateman A."/>
            <person name="Batzoglou S."/>
            <person name="Birney E."/>
            <person name="Bork P."/>
            <person name="Brown D.G."/>
            <person name="Burge C.B."/>
            <person name="Cerutti L."/>
            <person name="Chen H.C."/>
            <person name="Church D."/>
            <person name="Clamp M."/>
            <person name="Copley R.R."/>
            <person name="Doerks T."/>
            <person name="Eddy S.R."/>
            <person name="Eichler E.E."/>
            <person name="Furey T.S."/>
            <person name="Galagan J."/>
            <person name="Gilbert J.G."/>
            <person name="Harmon C."/>
            <person name="Hayashizaki Y."/>
            <person name="Haussler D."/>
            <person name="Hermjakob H."/>
            <person name="Hokamp K."/>
            <person name="Jang W."/>
            <person name="Johnson L.S."/>
            <person name="Jones T.A."/>
            <person name="Kasif S."/>
            <person name="Kaspryzk A."/>
            <person name="Kennedy S."/>
            <person name="Kent W.J."/>
            <person name="Kitts P."/>
            <person name="Koonin E.V."/>
            <person name="Korf I."/>
            <person name="Kulp D."/>
            <person name="Lancet D."/>
            <person name="Lowe T.M."/>
            <person name="McLysaght A."/>
            <person name="Mikkelsen T."/>
            <person name="Moran J.V."/>
            <person name="Mulder N."/>
            <person name="Pollara V.J."/>
            <person name="Ponting C.P."/>
            <person name="Schuler G."/>
            <person name="Schultz J."/>
            <person name="Slater G."/>
            <person name="Smit A.F."/>
            <person name="Stupka E."/>
            <person name="Szustakowski J."/>
            <person name="Thierry-Mieg D."/>
            <person name="Thierry-Mieg J."/>
            <person name="Wagner L."/>
            <person name="Wallis J."/>
            <person name="Wheeler R."/>
            <person name="Williams A."/>
            <person name="Wolf Y.I."/>
            <person name="Wolfe K.H."/>
            <person name="Yang S.P."/>
            <person name="Yeh R.F."/>
            <person name="Collins F."/>
            <person name="Guyer M.S."/>
            <person name="Peterson J."/>
            <person name="Felsenfeld A."/>
            <person name="Wetterstrand K.A."/>
            <person name="Patrinos A."/>
            <person name="Morgan M.J."/>
            <person name="de Jong P."/>
            <person name="Catanese J.J."/>
            <person name="Osoegawa K."/>
            <person name="Shizuya H."/>
            <person name="Choi S."/>
            <person name="Chen Y.J."/>
        </authorList>
    </citation>
    <scope>NUCLEOTIDE SEQUENCE [LARGE SCALE GENOMIC DNA]</scope>
</reference>
<organism evidence="3 4">
    <name type="scientific">Homo sapiens</name>
    <name type="common">Human</name>
    <dbReference type="NCBI Taxonomy" id="9606"/>
    <lineage>
        <taxon>Eukaryota</taxon>
        <taxon>Metazoa</taxon>
        <taxon>Chordata</taxon>
        <taxon>Craniata</taxon>
        <taxon>Vertebrata</taxon>
        <taxon>Euteleostomi</taxon>
        <taxon>Mammalia</taxon>
        <taxon>Eutheria</taxon>
        <taxon>Euarchontoglires</taxon>
        <taxon>Primates</taxon>
        <taxon>Haplorrhini</taxon>
        <taxon>Catarrhini</taxon>
        <taxon>Hominidae</taxon>
        <taxon>Homo</taxon>
    </lineage>
</organism>
<dbReference type="PROSITE" id="PS00107">
    <property type="entry name" value="PROTEIN_KINASE_ATP"/>
    <property type="match status" value="1"/>
</dbReference>